<evidence type="ECO:0000256" key="1">
    <source>
        <dbReference type="ARBA" id="ARBA00004173"/>
    </source>
</evidence>
<dbReference type="AlphaFoldDB" id="A0AAE1URS5"/>
<keyword evidence="5" id="KW-0687">Ribonucleoprotein</keyword>
<evidence type="ECO:0000256" key="3">
    <source>
        <dbReference type="ARBA" id="ARBA00022980"/>
    </source>
</evidence>
<dbReference type="PANTHER" id="PTHR28595:SF1">
    <property type="entry name" value="LARGE RIBOSOMAL SUBUNIT PROTEIN ML54"/>
    <property type="match status" value="1"/>
</dbReference>
<name>A0AAE1URS5_9EUCA</name>
<accession>A0AAE1URS5</accession>
<keyword evidence="9" id="KW-1185">Reference proteome</keyword>
<evidence type="ECO:0000256" key="4">
    <source>
        <dbReference type="ARBA" id="ARBA00023128"/>
    </source>
</evidence>
<evidence type="ECO:0000256" key="7">
    <source>
        <dbReference type="ARBA" id="ARBA00035179"/>
    </source>
</evidence>
<comment type="caution">
    <text evidence="8">The sequence shown here is derived from an EMBL/GenBank/DDBJ whole genome shotgun (WGS) entry which is preliminary data.</text>
</comment>
<reference evidence="8" key="1">
    <citation type="submission" date="2023-11" db="EMBL/GenBank/DDBJ databases">
        <title>Genome assemblies of two species of porcelain crab, Petrolisthes cinctipes and Petrolisthes manimaculis (Anomura: Porcellanidae).</title>
        <authorList>
            <person name="Angst P."/>
        </authorList>
    </citation>
    <scope>NUCLEOTIDE SEQUENCE</scope>
    <source>
        <strain evidence="8">PB745_02</strain>
        <tissue evidence="8">Gill</tissue>
    </source>
</reference>
<keyword evidence="4" id="KW-0496">Mitochondrion</keyword>
<proteinExistence type="inferred from homology"/>
<evidence type="ECO:0000256" key="2">
    <source>
        <dbReference type="ARBA" id="ARBA00022946"/>
    </source>
</evidence>
<gene>
    <name evidence="8" type="ORF">Pmani_001664</name>
</gene>
<comment type="similarity">
    <text evidence="6">Belongs to the mitochondrion-specific ribosomal protein mL54 family.</text>
</comment>
<sequence>MAAAARGMFSLNLLRTNLTASSRLPYLPTCTHIQQMNYAKPLGLGRRGKGKIGPTVEKVRLPVETDPEKLVKFVCGSHPVKEERQDIELKDDSEYPDWLWELRTGKPLPLEELDPQTKYYWRRVRTMGMKADNLNRKLKKF</sequence>
<dbReference type="GO" id="GO:0003735">
    <property type="term" value="F:structural constituent of ribosome"/>
    <property type="evidence" value="ECO:0007669"/>
    <property type="project" value="TreeGrafter"/>
</dbReference>
<comment type="subcellular location">
    <subcellularLocation>
        <location evidence="1">Mitochondrion</location>
    </subcellularLocation>
</comment>
<evidence type="ECO:0000256" key="6">
    <source>
        <dbReference type="ARBA" id="ARBA00033752"/>
    </source>
</evidence>
<protein>
    <recommendedName>
        <fullName evidence="7">Large ribosomal subunit protein mL54</fullName>
    </recommendedName>
</protein>
<dbReference type="GO" id="GO:0005762">
    <property type="term" value="C:mitochondrial large ribosomal subunit"/>
    <property type="evidence" value="ECO:0007669"/>
    <property type="project" value="TreeGrafter"/>
</dbReference>
<keyword evidence="3" id="KW-0689">Ribosomal protein</keyword>
<dbReference type="Pfam" id="PF08561">
    <property type="entry name" value="Ribosomal_L37"/>
    <property type="match status" value="1"/>
</dbReference>
<dbReference type="EMBL" id="JAWZYT010000115">
    <property type="protein sequence ID" value="KAK4327889.1"/>
    <property type="molecule type" value="Genomic_DNA"/>
</dbReference>
<dbReference type="InterPro" id="IPR013870">
    <property type="entry name" value="Ribosomal_mL54"/>
</dbReference>
<evidence type="ECO:0000313" key="9">
    <source>
        <dbReference type="Proteomes" id="UP001292094"/>
    </source>
</evidence>
<dbReference type="PANTHER" id="PTHR28595">
    <property type="entry name" value="39S RIBOSOMAL PROTEIN L54, MITOCHONDRIAL"/>
    <property type="match status" value="1"/>
</dbReference>
<evidence type="ECO:0000313" key="8">
    <source>
        <dbReference type="EMBL" id="KAK4327889.1"/>
    </source>
</evidence>
<dbReference type="Proteomes" id="UP001292094">
    <property type="component" value="Unassembled WGS sequence"/>
</dbReference>
<organism evidence="8 9">
    <name type="scientific">Petrolisthes manimaculis</name>
    <dbReference type="NCBI Taxonomy" id="1843537"/>
    <lineage>
        <taxon>Eukaryota</taxon>
        <taxon>Metazoa</taxon>
        <taxon>Ecdysozoa</taxon>
        <taxon>Arthropoda</taxon>
        <taxon>Crustacea</taxon>
        <taxon>Multicrustacea</taxon>
        <taxon>Malacostraca</taxon>
        <taxon>Eumalacostraca</taxon>
        <taxon>Eucarida</taxon>
        <taxon>Decapoda</taxon>
        <taxon>Pleocyemata</taxon>
        <taxon>Anomura</taxon>
        <taxon>Galatheoidea</taxon>
        <taxon>Porcellanidae</taxon>
        <taxon>Petrolisthes</taxon>
    </lineage>
</organism>
<evidence type="ECO:0000256" key="5">
    <source>
        <dbReference type="ARBA" id="ARBA00023274"/>
    </source>
</evidence>
<keyword evidence="2" id="KW-0809">Transit peptide</keyword>